<dbReference type="EMBL" id="EF375609">
    <property type="protein sequence ID" value="ABN48414.1"/>
    <property type="molecule type" value="Genomic_DNA"/>
</dbReference>
<dbReference type="AlphaFoldDB" id="A3FG38"/>
<feature type="region of interest" description="Disordered" evidence="1">
    <location>
        <begin position="115"/>
        <end position="134"/>
    </location>
</feature>
<reference evidence="2" key="1">
    <citation type="journal article" date="2008" name="J. Basic Microbiol.">
        <title>Nucleotide sequence of plasmid pA387 of Amycolatopsis benzoatilytica and construction of a conjugative shuttle vector.</title>
        <authorList>
            <person name="Malhotra S."/>
            <person name="Majumdar S."/>
            <person name="Kumar M."/>
            <person name="Bhasin V.K."/>
            <person name="Gartemann K.H."/>
            <person name="Lal R."/>
        </authorList>
    </citation>
    <scope>NUCLEOTIDE SEQUENCE</scope>
    <source>
        <strain evidence="2">DSM 43387</strain>
        <plasmid evidence="2">pA387</plasmid>
    </source>
</reference>
<proteinExistence type="predicted"/>
<name>A3FG38_9PSEU</name>
<organism evidence="2">
    <name type="scientific">Amycolatopsis benzoatilytica</name>
    <dbReference type="NCBI Taxonomy" id="346045"/>
    <lineage>
        <taxon>Bacteria</taxon>
        <taxon>Bacillati</taxon>
        <taxon>Actinomycetota</taxon>
        <taxon>Actinomycetes</taxon>
        <taxon>Pseudonocardiales</taxon>
        <taxon>Pseudonocardiaceae</taxon>
        <taxon>Amycolatopsis</taxon>
    </lineage>
</organism>
<evidence type="ECO:0000313" key="2">
    <source>
        <dbReference type="EMBL" id="ABN48414.1"/>
    </source>
</evidence>
<keyword evidence="2" id="KW-0614">Plasmid</keyword>
<protein>
    <submittedName>
        <fullName evidence="2">ORF5</fullName>
    </submittedName>
</protein>
<geneLocation type="plasmid" evidence="2">
    <name>pA387</name>
</geneLocation>
<evidence type="ECO:0000256" key="1">
    <source>
        <dbReference type="SAM" id="MobiDB-lite"/>
    </source>
</evidence>
<accession>A3FG38</accession>
<sequence length="370" mass="39827">MSLTTQLHGGELAAWCAARLVGTAAAVAKVDAAARGHRPVRPVGQVDAHHWAEIGGAFGLRLAALVEPSPAYYSLYGLVRAGLVSRKWADEQAGESPTHAGLLAGQRQRSLELRPTPTGWRDLGEPVPTDVTSTPAEPVLADLFDRTRRYLAEHAPPGQLGTPAVEAALARVFWLVSAFEDVYRTAQAGPPLVELFGRSVPTVEAMRAAAPEPVVAELVELARQLHTSGSLTALRRLAGNPPAGQALGHAAPVFVHHWADGDVLLGDGRASTLLDVKTVIRTDNVERTARWLWQLLGYAWLDTADQWRIRTVGLYLARHGVLVTWPADELAAQLLGERGFGHRRRVAKARGEFLAVAERVLVAEGARLPA</sequence>